<dbReference type="Proteomes" id="UP000324392">
    <property type="component" value="Chromosome"/>
</dbReference>
<evidence type="ECO:0000256" key="10">
    <source>
        <dbReference type="ARBA" id="ARBA00023136"/>
    </source>
</evidence>
<keyword evidence="6" id="KW-0547">Nucleotide-binding</keyword>
<keyword evidence="8" id="KW-0408">Iron</keyword>
<dbReference type="GO" id="GO:0006826">
    <property type="term" value="P:iron ion transport"/>
    <property type="evidence" value="ECO:0007669"/>
    <property type="project" value="UniProtKB-KW"/>
</dbReference>
<dbReference type="SUPFAM" id="SSF52540">
    <property type="entry name" value="P-loop containing nucleoside triphosphate hydrolases"/>
    <property type="match status" value="1"/>
</dbReference>
<dbReference type="GO" id="GO:0016887">
    <property type="term" value="F:ATP hydrolysis activity"/>
    <property type="evidence" value="ECO:0007669"/>
    <property type="project" value="InterPro"/>
</dbReference>
<comment type="function">
    <text evidence="11">Part of the ABC transporter complex HmuTUV involved in hemin import. Responsible for energy coupling to the transport system.</text>
</comment>
<dbReference type="InterPro" id="IPR003439">
    <property type="entry name" value="ABC_transporter-like_ATP-bd"/>
</dbReference>
<evidence type="ECO:0000259" key="12">
    <source>
        <dbReference type="PROSITE" id="PS50893"/>
    </source>
</evidence>
<evidence type="ECO:0000256" key="7">
    <source>
        <dbReference type="ARBA" id="ARBA00022840"/>
    </source>
</evidence>
<evidence type="ECO:0000256" key="1">
    <source>
        <dbReference type="ARBA" id="ARBA00004202"/>
    </source>
</evidence>
<dbReference type="PANTHER" id="PTHR42771">
    <property type="entry name" value="IRON(3+)-HYDROXAMATE IMPORT ATP-BINDING PROTEIN FHUC"/>
    <property type="match status" value="1"/>
</dbReference>
<keyword evidence="5" id="KW-0410">Iron transport</keyword>
<gene>
    <name evidence="13" type="primary">fecE</name>
    <name evidence="13" type="ORF">SSYIS1_14280</name>
</gene>
<evidence type="ECO:0000313" key="13">
    <source>
        <dbReference type="EMBL" id="BBI91950.1"/>
    </source>
</evidence>
<evidence type="ECO:0000256" key="11">
    <source>
        <dbReference type="ARBA" id="ARBA00037066"/>
    </source>
</evidence>
<evidence type="ECO:0000256" key="5">
    <source>
        <dbReference type="ARBA" id="ARBA00022496"/>
    </source>
</evidence>
<dbReference type="InterPro" id="IPR027417">
    <property type="entry name" value="P-loop_NTPase"/>
</dbReference>
<dbReference type="Pfam" id="PF00005">
    <property type="entry name" value="ABC_tran"/>
    <property type="match status" value="1"/>
</dbReference>
<keyword evidence="9" id="KW-0406">Ion transport</keyword>
<keyword evidence="7" id="KW-0067">ATP-binding</keyword>
<sequence>MMPLILTGLSAGYTNKPVLQSLSLALPAGRITALLGPNGCGKSTLLRCCARLLTPQGGEVLLGNEDLASLSARQLGQRLALLPQQHLVPEGVSVQELVGYGRSPWLNLFGRMGTLDRQRVQAAMEQTQIAQLATQQVCKLSGVQRQRAFLAMALAQDTPLLLLDEPTTWLDINHQIELMALLRERQQQGRTVVAVLHDLNQASRYCDHLVLMFAGCVVASGTPEQVMTPALLQQVFAIKVEVHPDPVSGRPMCIVL</sequence>
<organism evidence="13 14">
    <name type="scientific">Serratia symbiotica</name>
    <dbReference type="NCBI Taxonomy" id="138074"/>
    <lineage>
        <taxon>Bacteria</taxon>
        <taxon>Pseudomonadati</taxon>
        <taxon>Pseudomonadota</taxon>
        <taxon>Gammaproteobacteria</taxon>
        <taxon>Enterobacterales</taxon>
        <taxon>Yersiniaceae</taxon>
        <taxon>Serratia</taxon>
    </lineage>
</organism>
<dbReference type="SMART" id="SM00382">
    <property type="entry name" value="AAA"/>
    <property type="match status" value="1"/>
</dbReference>
<dbReference type="Gene3D" id="3.40.50.300">
    <property type="entry name" value="P-loop containing nucleotide triphosphate hydrolases"/>
    <property type="match status" value="1"/>
</dbReference>
<evidence type="ECO:0000256" key="4">
    <source>
        <dbReference type="ARBA" id="ARBA00022475"/>
    </source>
</evidence>
<evidence type="ECO:0000256" key="9">
    <source>
        <dbReference type="ARBA" id="ARBA00023065"/>
    </source>
</evidence>
<dbReference type="PANTHER" id="PTHR42771:SF12">
    <property type="entry name" value="FE(3+) DICITRATE TRANSPORT ATP-BINDING PROTEIN FECE-RELATED"/>
    <property type="match status" value="1"/>
</dbReference>
<feature type="domain" description="ABC transporter" evidence="12">
    <location>
        <begin position="4"/>
        <end position="239"/>
    </location>
</feature>
<reference evidence="13 14" key="1">
    <citation type="submission" date="2019-03" db="EMBL/GenBank/DDBJ databases">
        <title>The genome sequence of Candidatus Serratia symbiotica strain IS.</title>
        <authorList>
            <person name="Nikoh N."/>
            <person name="Koga R."/>
            <person name="Oshima K."/>
            <person name="Hattori M."/>
            <person name="Fukatsu T."/>
        </authorList>
    </citation>
    <scope>NUCLEOTIDE SEQUENCE [LARGE SCALE GENOMIC DNA]</scope>
    <source>
        <strain evidence="13 14">IS</strain>
    </source>
</reference>
<keyword evidence="4" id="KW-1003">Cell membrane</keyword>
<dbReference type="CDD" id="cd03214">
    <property type="entry name" value="ABC_Iron-Siderophores_B12_Hemin"/>
    <property type="match status" value="1"/>
</dbReference>
<dbReference type="FunFam" id="3.40.50.300:FF:000134">
    <property type="entry name" value="Iron-enterobactin ABC transporter ATP-binding protein"/>
    <property type="match status" value="1"/>
</dbReference>
<proteinExistence type="inferred from homology"/>
<dbReference type="GO" id="GO:0005524">
    <property type="term" value="F:ATP binding"/>
    <property type="evidence" value="ECO:0007669"/>
    <property type="project" value="UniProtKB-KW"/>
</dbReference>
<dbReference type="AlphaFoldDB" id="A0A455VK67"/>
<name>A0A455VK67_9GAMM</name>
<comment type="subcellular location">
    <subcellularLocation>
        <location evidence="1">Cell membrane</location>
        <topology evidence="1">Peripheral membrane protein</topology>
    </subcellularLocation>
</comment>
<dbReference type="GO" id="GO:0005886">
    <property type="term" value="C:plasma membrane"/>
    <property type="evidence" value="ECO:0007669"/>
    <property type="project" value="UniProtKB-SubCell"/>
</dbReference>
<dbReference type="NCBIfam" id="NF008409">
    <property type="entry name" value="PRK11231.1"/>
    <property type="match status" value="1"/>
</dbReference>
<dbReference type="PROSITE" id="PS50893">
    <property type="entry name" value="ABC_TRANSPORTER_2"/>
    <property type="match status" value="1"/>
</dbReference>
<dbReference type="InterPro" id="IPR003593">
    <property type="entry name" value="AAA+_ATPase"/>
</dbReference>
<keyword evidence="10" id="KW-0472">Membrane</keyword>
<protein>
    <submittedName>
        <fullName evidence="13">Iron-dicitrate transporter subunit</fullName>
    </submittedName>
</protein>
<evidence type="ECO:0000256" key="2">
    <source>
        <dbReference type="ARBA" id="ARBA00005417"/>
    </source>
</evidence>
<keyword evidence="3" id="KW-0813">Transport</keyword>
<evidence type="ECO:0000256" key="8">
    <source>
        <dbReference type="ARBA" id="ARBA00023004"/>
    </source>
</evidence>
<evidence type="ECO:0000313" key="14">
    <source>
        <dbReference type="Proteomes" id="UP000324392"/>
    </source>
</evidence>
<evidence type="ECO:0000256" key="6">
    <source>
        <dbReference type="ARBA" id="ARBA00022741"/>
    </source>
</evidence>
<dbReference type="EMBL" id="AP019531">
    <property type="protein sequence ID" value="BBI91950.1"/>
    <property type="molecule type" value="Genomic_DNA"/>
</dbReference>
<accession>A0A455VK67</accession>
<dbReference type="InterPro" id="IPR051535">
    <property type="entry name" value="Siderophore_ABC-ATPase"/>
</dbReference>
<comment type="similarity">
    <text evidence="2">Belongs to the ABC transporter superfamily.</text>
</comment>
<evidence type="ECO:0000256" key="3">
    <source>
        <dbReference type="ARBA" id="ARBA00022448"/>
    </source>
</evidence>